<dbReference type="Gene3D" id="3.30.43.10">
    <property type="entry name" value="Uridine Diphospho-n-acetylenolpyruvylglucosamine Reductase, domain 2"/>
    <property type="match status" value="1"/>
</dbReference>
<keyword evidence="4" id="KW-0285">Flavoprotein</keyword>
<accession>A0ABM1VS05</accession>
<dbReference type="SUPFAM" id="SSF47741">
    <property type="entry name" value="CO dehydrogenase ISP C-domain like"/>
    <property type="match status" value="1"/>
</dbReference>
<comment type="cofactor">
    <cofactor evidence="1">
        <name>Mo-molybdopterin</name>
        <dbReference type="ChEBI" id="CHEBI:71302"/>
    </cofactor>
</comment>
<proteinExistence type="predicted"/>
<keyword evidence="3" id="KW-0500">Molybdenum</keyword>
<dbReference type="NCBIfam" id="TIGR02963">
    <property type="entry name" value="xanthine_xdhA"/>
    <property type="match status" value="1"/>
</dbReference>
<dbReference type="GeneID" id="101862644"/>
<keyword evidence="10" id="KW-0411">Iron-sulfur</keyword>
<dbReference type="SUPFAM" id="SSF56176">
    <property type="entry name" value="FAD-binding/transporter-associated domain-like"/>
    <property type="match status" value="1"/>
</dbReference>
<dbReference type="InterPro" id="IPR002888">
    <property type="entry name" value="2Fe-2S-bd"/>
</dbReference>
<feature type="compositionally biased region" description="Polar residues" evidence="11">
    <location>
        <begin position="182"/>
        <end position="206"/>
    </location>
</feature>
<dbReference type="InterPro" id="IPR006058">
    <property type="entry name" value="2Fe2S_fd_BS"/>
</dbReference>
<dbReference type="InterPro" id="IPR016167">
    <property type="entry name" value="FAD-bd_PCMH_sub1"/>
</dbReference>
<dbReference type="InterPro" id="IPR022407">
    <property type="entry name" value="OxRdtase_Mopterin_BS"/>
</dbReference>
<dbReference type="InterPro" id="IPR016166">
    <property type="entry name" value="FAD-bd_PCMH"/>
</dbReference>
<dbReference type="Proteomes" id="UP000694888">
    <property type="component" value="Unplaced"/>
</dbReference>
<dbReference type="Pfam" id="PF01799">
    <property type="entry name" value="Fer2_2"/>
    <property type="match status" value="1"/>
</dbReference>
<keyword evidence="8" id="KW-0560">Oxidoreductase</keyword>
<dbReference type="InterPro" id="IPR036683">
    <property type="entry name" value="CO_DH_flav_C_dom_sf"/>
</dbReference>
<feature type="domain" description="FAD-binding PCMH-type" evidence="13">
    <location>
        <begin position="242"/>
        <end position="428"/>
    </location>
</feature>
<dbReference type="Pfam" id="PF20256">
    <property type="entry name" value="MoCoBD_2"/>
    <property type="match status" value="2"/>
</dbReference>
<evidence type="ECO:0000256" key="1">
    <source>
        <dbReference type="ARBA" id="ARBA00001924"/>
    </source>
</evidence>
<dbReference type="Pfam" id="PF00941">
    <property type="entry name" value="FAD_binding_5"/>
    <property type="match status" value="1"/>
</dbReference>
<evidence type="ECO:0000256" key="4">
    <source>
        <dbReference type="ARBA" id="ARBA00022630"/>
    </source>
</evidence>
<feature type="domain" description="2Fe-2S ferredoxin-type" evidence="12">
    <location>
        <begin position="5"/>
        <end position="92"/>
    </location>
</feature>
<keyword evidence="9" id="KW-0408">Iron</keyword>
<dbReference type="InterPro" id="IPR005107">
    <property type="entry name" value="CO_DH_flav_C"/>
</dbReference>
<keyword evidence="6" id="KW-0479">Metal-binding</keyword>
<dbReference type="SUPFAM" id="SSF55447">
    <property type="entry name" value="CO dehydrogenase flavoprotein C-terminal domain-like"/>
    <property type="match status" value="1"/>
</dbReference>
<dbReference type="Pfam" id="PF00111">
    <property type="entry name" value="Fer2"/>
    <property type="match status" value="1"/>
</dbReference>
<dbReference type="PROSITE" id="PS51085">
    <property type="entry name" value="2FE2S_FER_2"/>
    <property type="match status" value="1"/>
</dbReference>
<gene>
    <name evidence="15" type="primary">LOC101862644</name>
</gene>
<dbReference type="PANTHER" id="PTHR45444:SF3">
    <property type="entry name" value="XANTHINE DEHYDROGENASE"/>
    <property type="match status" value="1"/>
</dbReference>
<dbReference type="InterPro" id="IPR008274">
    <property type="entry name" value="AldOxase/xan_DH_MoCoBD1"/>
</dbReference>
<evidence type="ECO:0000256" key="5">
    <source>
        <dbReference type="ARBA" id="ARBA00022714"/>
    </source>
</evidence>
<evidence type="ECO:0000259" key="13">
    <source>
        <dbReference type="PROSITE" id="PS51387"/>
    </source>
</evidence>
<organism evidence="14 15">
    <name type="scientific">Aplysia californica</name>
    <name type="common">California sea hare</name>
    <dbReference type="NCBI Taxonomy" id="6500"/>
    <lineage>
        <taxon>Eukaryota</taxon>
        <taxon>Metazoa</taxon>
        <taxon>Spiralia</taxon>
        <taxon>Lophotrochozoa</taxon>
        <taxon>Mollusca</taxon>
        <taxon>Gastropoda</taxon>
        <taxon>Heterobranchia</taxon>
        <taxon>Euthyneura</taxon>
        <taxon>Tectipleura</taxon>
        <taxon>Aplysiida</taxon>
        <taxon>Aplysioidea</taxon>
        <taxon>Aplysiidae</taxon>
        <taxon>Aplysia</taxon>
    </lineage>
</organism>
<dbReference type="PROSITE" id="PS00559">
    <property type="entry name" value="MOLYBDOPTERIN_EUK"/>
    <property type="match status" value="1"/>
</dbReference>
<dbReference type="PROSITE" id="PS00197">
    <property type="entry name" value="2FE2S_FER_1"/>
    <property type="match status" value="1"/>
</dbReference>
<dbReference type="Gene3D" id="1.10.150.120">
    <property type="entry name" value="[2Fe-2S]-binding domain"/>
    <property type="match status" value="1"/>
</dbReference>
<dbReference type="RefSeq" id="XP_035825197.1">
    <property type="nucleotide sequence ID" value="XM_035969304.1"/>
</dbReference>
<keyword evidence="5" id="KW-0001">2Fe-2S</keyword>
<evidence type="ECO:0000256" key="7">
    <source>
        <dbReference type="ARBA" id="ARBA00022827"/>
    </source>
</evidence>
<dbReference type="Gene3D" id="3.30.390.50">
    <property type="entry name" value="CO dehydrogenase flavoprotein, C-terminal domain"/>
    <property type="match status" value="1"/>
</dbReference>
<dbReference type="InterPro" id="IPR036010">
    <property type="entry name" value="2Fe-2S_ferredoxin-like_sf"/>
</dbReference>
<dbReference type="PANTHER" id="PTHR45444">
    <property type="entry name" value="XANTHINE DEHYDROGENASE"/>
    <property type="match status" value="1"/>
</dbReference>
<dbReference type="InterPro" id="IPR016169">
    <property type="entry name" value="FAD-bd_PCMH_sub2"/>
</dbReference>
<dbReference type="InterPro" id="IPR036884">
    <property type="entry name" value="2Fe-2S-bd_dom_sf"/>
</dbReference>
<dbReference type="Pfam" id="PF02738">
    <property type="entry name" value="MoCoBD_1"/>
    <property type="match status" value="1"/>
</dbReference>
<dbReference type="InterPro" id="IPR037165">
    <property type="entry name" value="AldOxase/xan_DH_Mopterin-bd_sf"/>
</dbReference>
<evidence type="ECO:0000256" key="10">
    <source>
        <dbReference type="ARBA" id="ARBA00023014"/>
    </source>
</evidence>
<dbReference type="Gene3D" id="3.10.20.30">
    <property type="match status" value="1"/>
</dbReference>
<evidence type="ECO:0000313" key="14">
    <source>
        <dbReference type="Proteomes" id="UP000694888"/>
    </source>
</evidence>
<dbReference type="InterPro" id="IPR016208">
    <property type="entry name" value="Ald_Oxase/xanthine_DH-like"/>
</dbReference>
<dbReference type="InterPro" id="IPR002346">
    <property type="entry name" value="Mopterin_DH_FAD-bd"/>
</dbReference>
<dbReference type="Gene3D" id="3.30.465.10">
    <property type="match status" value="1"/>
</dbReference>
<dbReference type="SMART" id="SM01092">
    <property type="entry name" value="CO_deh_flav_C"/>
    <property type="match status" value="1"/>
</dbReference>
<evidence type="ECO:0000256" key="9">
    <source>
        <dbReference type="ARBA" id="ARBA00023004"/>
    </source>
</evidence>
<name>A0ABM1VS05_APLCA</name>
<evidence type="ECO:0000256" key="8">
    <source>
        <dbReference type="ARBA" id="ARBA00023002"/>
    </source>
</evidence>
<evidence type="ECO:0000259" key="12">
    <source>
        <dbReference type="PROSITE" id="PS51085"/>
    </source>
</evidence>
<dbReference type="SUPFAM" id="SSF56003">
    <property type="entry name" value="Molybdenum cofactor-binding domain"/>
    <property type="match status" value="2"/>
</dbReference>
<reference evidence="15" key="1">
    <citation type="submission" date="2025-08" db="UniProtKB">
        <authorList>
            <consortium name="RefSeq"/>
        </authorList>
    </citation>
    <scope>IDENTIFICATION</scope>
</reference>
<evidence type="ECO:0000313" key="15">
    <source>
        <dbReference type="RefSeq" id="XP_035825197.1"/>
    </source>
</evidence>
<dbReference type="InterPro" id="IPR036318">
    <property type="entry name" value="FAD-bd_PCMH-like_sf"/>
</dbReference>
<dbReference type="PIRSF" id="PIRSF000127">
    <property type="entry name" value="Xanthine_DH"/>
    <property type="match status" value="1"/>
</dbReference>
<comment type="cofactor">
    <cofactor evidence="2">
        <name>FAD</name>
        <dbReference type="ChEBI" id="CHEBI:57692"/>
    </cofactor>
</comment>
<evidence type="ECO:0000256" key="3">
    <source>
        <dbReference type="ARBA" id="ARBA00022505"/>
    </source>
</evidence>
<dbReference type="InterPro" id="IPR001041">
    <property type="entry name" value="2Fe-2S_ferredoxin-type"/>
</dbReference>
<evidence type="ECO:0000256" key="6">
    <source>
        <dbReference type="ARBA" id="ARBA00022723"/>
    </source>
</evidence>
<dbReference type="InterPro" id="IPR012675">
    <property type="entry name" value="Beta-grasp_dom_sf"/>
</dbReference>
<dbReference type="InterPro" id="IPR046867">
    <property type="entry name" value="AldOxase/xan_DH_MoCoBD2"/>
</dbReference>
<dbReference type="PROSITE" id="PS51387">
    <property type="entry name" value="FAD_PCMH"/>
    <property type="match status" value="1"/>
</dbReference>
<dbReference type="SUPFAM" id="SSF54292">
    <property type="entry name" value="2Fe-2S ferredoxin-like"/>
    <property type="match status" value="1"/>
</dbReference>
<feature type="region of interest" description="Disordered" evidence="11">
    <location>
        <begin position="182"/>
        <end position="212"/>
    </location>
</feature>
<evidence type="ECO:0000256" key="2">
    <source>
        <dbReference type="ARBA" id="ARBA00001974"/>
    </source>
</evidence>
<protein>
    <submittedName>
        <fullName evidence="15">Xanthine dehydrogenase/oxidase</fullName>
    </submittedName>
</protein>
<dbReference type="CDD" id="cd00207">
    <property type="entry name" value="fer2"/>
    <property type="match status" value="1"/>
</dbReference>
<dbReference type="InterPro" id="IPR014307">
    <property type="entry name" value="Xanthine_DH_ssu"/>
</dbReference>
<keyword evidence="14" id="KW-1185">Reference proteome</keyword>
<sequence length="1227" mass="136892">MASSSDLIFFVNGRKVVVSNPDPEMTLLFYLRYKLQLTGTKSGCAEGGCGACTVMFSRFDVTLNVIKHYAVNSCLAPLCALHGIAVTTVEGLGSVKTKLHPIQRQIAENHGSQCGFCTPGIVMSMYALLRNSPEPTKKQLYDAFDGNLCRCTGYRPILEGLYPFTKEFSCPMGEDCCRNKASTSSSCDGGTVDLNSETPATNGEQSPRQDRSRLLYDPSQEPIFPPELKLLSPQLLTQSLRFETARCKWVRPTTLTELLDIKQQHPDCKLVTGNTEIGIETKFKKRHYNVLVSPAFVRELREVAVTSSGVKFGASVTLTDVEKHLRRLIDEYPEEKTRVFAAFVEMLGWFAGRQIRNVASIGGNVINASPISDLNPLLMACNAEIEFAAKEHGHRTVRMDDDFFRGYRKTRLRPNEILVSITLPFTTQNEYCFGYKQANRREDDIAIVNAGMRVDLGETGTHIKEIMIAFGGMAVNTVFATRTMQALQGNIRSKALIRALGYPANHISVKVKRLGGGFGGKETRNVSVLLPTAVAAVKTNHPVRCILDRDEDMCLTGTRHPAYITYTIGFNRSGKILALDADLYLNMGHTLDLSYAVLETALLEIDSAYNIEHFRVRGHLCQTNLTSCTAFRGFGGPQAIIMAENWVGHVADYLDMSPEKVREVNFYKEGDKIPCGQVLKLCNIQRCWEECIRNSDFCQRKEQIEAYNKDNRWKKRGIALTPLKYGLAFLLQSMNQGGSLINIYTDGTVLLTHGGIEMGQGLHTKLIQVVSRELELPVTDIHVSETSTSTVPNTGPTAASMSSDLYGAAVIDACRTLNERLAPYKKALPKGTMKEWLSLMADPRYVNWCAASSSFLLVVMTSGEWDFFKLLHIVGEKSTLTTQHRNLQVENKLEGRQHSKFISHLCACAGTWNGMHHLAIENFEKCRQQFTTVIDRHIIDDGDNFNKLHLTANKCRKCRKTLTKTKSWVKQKFNPRKVLEPSWPFIQMLYLMHRGTFRPGKNKTSKMWAILTRLNHVGNLLALGHRSVFCRLDNVCLDWSQNTNSPFSYFSFGAACTEVEIDCLTGDHLVLRTDIVMDVGKSLNPGIDVGQIEGAFMQGYGLVALEDYKVSPEGIHLSRGPGNYKIPSFANIPQVMNVALLRCSKNPRAVYSSKGVGEPPLCLATSVLMAIKAAISAARRHAGHTGHFRLDTPATPDKIRMACLDQFVEKFLEDDKRDQKTPWNVKP</sequence>
<evidence type="ECO:0000256" key="11">
    <source>
        <dbReference type="SAM" id="MobiDB-lite"/>
    </source>
</evidence>
<dbReference type="Gene3D" id="3.30.365.10">
    <property type="entry name" value="Aldehyde oxidase/xanthine dehydrogenase, molybdopterin binding domain"/>
    <property type="match status" value="3"/>
</dbReference>
<keyword evidence="7" id="KW-0274">FAD</keyword>